<dbReference type="GeneTree" id="ENSGT00940000159469"/>
<dbReference type="InterPro" id="IPR013783">
    <property type="entry name" value="Ig-like_fold"/>
</dbReference>
<dbReference type="Pfam" id="PF07686">
    <property type="entry name" value="V-set"/>
    <property type="match status" value="1"/>
</dbReference>
<dbReference type="AlphaFoldDB" id="A0A452VL10"/>
<feature type="signal peptide" evidence="7">
    <location>
        <begin position="1"/>
        <end position="22"/>
    </location>
</feature>
<dbReference type="InterPro" id="IPR051006">
    <property type="entry name" value="TCR_variable_domain"/>
</dbReference>
<organism evidence="9">
    <name type="scientific">Ursus maritimus</name>
    <name type="common">Polar bear</name>
    <name type="synonym">Thalarctos maritimus</name>
    <dbReference type="NCBI Taxonomy" id="29073"/>
    <lineage>
        <taxon>Eukaryota</taxon>
        <taxon>Metazoa</taxon>
        <taxon>Chordata</taxon>
        <taxon>Craniata</taxon>
        <taxon>Vertebrata</taxon>
        <taxon>Euteleostomi</taxon>
        <taxon>Mammalia</taxon>
        <taxon>Eutheria</taxon>
        <taxon>Laurasiatheria</taxon>
        <taxon>Carnivora</taxon>
        <taxon>Caniformia</taxon>
        <taxon>Ursidae</taxon>
        <taxon>Ursus</taxon>
    </lineage>
</organism>
<dbReference type="GO" id="GO:0042605">
    <property type="term" value="F:peptide antigen binding"/>
    <property type="evidence" value="ECO:0007669"/>
    <property type="project" value="TreeGrafter"/>
</dbReference>
<dbReference type="Ensembl" id="ENSUMAT00000040753.1">
    <property type="protein sequence ID" value="ENSUMAP00000034463.1"/>
    <property type="gene ID" value="ENSUMAG00000024802.1"/>
</dbReference>
<protein>
    <recommendedName>
        <fullName evidence="8">Ig-like domain-containing protein</fullName>
    </recommendedName>
</protein>
<evidence type="ECO:0000256" key="5">
    <source>
        <dbReference type="ARBA" id="ARBA00023319"/>
    </source>
</evidence>
<dbReference type="PANTHER" id="PTHR19343">
    <property type="entry name" value="T CELL RECEPTOR ALPHA VARIABLE 1-2"/>
    <property type="match status" value="1"/>
</dbReference>
<dbReference type="InterPro" id="IPR003599">
    <property type="entry name" value="Ig_sub"/>
</dbReference>
<dbReference type="SMART" id="SM00406">
    <property type="entry name" value="IGv"/>
    <property type="match status" value="1"/>
</dbReference>
<accession>A0A452VL10</accession>
<evidence type="ECO:0000256" key="7">
    <source>
        <dbReference type="SAM" id="SignalP"/>
    </source>
</evidence>
<dbReference type="SMART" id="SM00409">
    <property type="entry name" value="IG"/>
    <property type="match status" value="1"/>
</dbReference>
<keyword evidence="5" id="KW-0393">Immunoglobulin domain</keyword>
<dbReference type="PROSITE" id="PS50835">
    <property type="entry name" value="IG_LIKE"/>
    <property type="match status" value="1"/>
</dbReference>
<evidence type="ECO:0000313" key="9">
    <source>
        <dbReference type="Ensembl" id="ENSUMAP00000034463"/>
    </source>
</evidence>
<evidence type="ECO:0000256" key="1">
    <source>
        <dbReference type="ARBA" id="ARBA00022729"/>
    </source>
</evidence>
<keyword evidence="6" id="KW-1279">T cell receptor</keyword>
<keyword evidence="4" id="KW-0675">Receptor</keyword>
<evidence type="ECO:0000256" key="4">
    <source>
        <dbReference type="ARBA" id="ARBA00023170"/>
    </source>
</evidence>
<evidence type="ECO:0000259" key="8">
    <source>
        <dbReference type="PROSITE" id="PS50835"/>
    </source>
</evidence>
<keyword evidence="2" id="KW-0391">Immunity</keyword>
<dbReference type="Gene3D" id="2.60.40.10">
    <property type="entry name" value="Immunoglobulins"/>
    <property type="match status" value="1"/>
</dbReference>
<proteinExistence type="predicted"/>
<dbReference type="PANTHER" id="PTHR19343:SF14">
    <property type="entry name" value="IG-LIKE DOMAIN-CONTAINING PROTEIN-RELATED"/>
    <property type="match status" value="1"/>
</dbReference>
<evidence type="ECO:0000256" key="6">
    <source>
        <dbReference type="ARBA" id="ARBA00043266"/>
    </source>
</evidence>
<dbReference type="InterPro" id="IPR013106">
    <property type="entry name" value="Ig_V-set"/>
</dbReference>
<evidence type="ECO:0000256" key="2">
    <source>
        <dbReference type="ARBA" id="ARBA00022859"/>
    </source>
</evidence>
<keyword evidence="1 7" id="KW-0732">Signal</keyword>
<dbReference type="InterPro" id="IPR036179">
    <property type="entry name" value="Ig-like_dom_sf"/>
</dbReference>
<dbReference type="InterPro" id="IPR007110">
    <property type="entry name" value="Ig-like_dom"/>
</dbReference>
<keyword evidence="3" id="KW-1064">Adaptive immunity</keyword>
<name>A0A452VL10_URSMA</name>
<feature type="domain" description="Ig-like" evidence="8">
    <location>
        <begin position="23"/>
        <end position="114"/>
    </location>
</feature>
<dbReference type="SUPFAM" id="SSF48726">
    <property type="entry name" value="Immunoglobulin"/>
    <property type="match status" value="1"/>
</dbReference>
<feature type="chain" id="PRO_5019388762" description="Ig-like domain-containing protein" evidence="7">
    <location>
        <begin position="23"/>
        <end position="142"/>
    </location>
</feature>
<evidence type="ECO:0000256" key="3">
    <source>
        <dbReference type="ARBA" id="ARBA00023130"/>
    </source>
</evidence>
<sequence>MRTSRGALIVFSWLQLSWFSRGETVEQRPSTLSVRQGRSSVINCTYSDSLSVYFPWYKQELGKGPQLIIDIRSSMTTKEDQRLTVLLNRMARHLSLHIADTQPEDSAVYFCVASTHCSPDTCCLHSNLPPGSPLAFDTDLPG</sequence>
<reference evidence="9" key="1">
    <citation type="submission" date="2019-03" db="UniProtKB">
        <authorList>
            <consortium name="Ensembl"/>
        </authorList>
    </citation>
    <scope>IDENTIFICATION</scope>
</reference>
<dbReference type="GO" id="GO:0002250">
    <property type="term" value="P:adaptive immune response"/>
    <property type="evidence" value="ECO:0007669"/>
    <property type="project" value="UniProtKB-KW"/>
</dbReference>
<dbReference type="GO" id="GO:0042101">
    <property type="term" value="C:T cell receptor complex"/>
    <property type="evidence" value="ECO:0007669"/>
    <property type="project" value="UniProtKB-KW"/>
</dbReference>